<reference evidence="2 3" key="1">
    <citation type="submission" date="2023-12" db="EMBL/GenBank/DDBJ databases">
        <title>Micromonospora sp. nov., isolated from Atacama Desert.</title>
        <authorList>
            <person name="Carro L."/>
            <person name="Golinska P."/>
            <person name="Klenk H.-P."/>
            <person name="Goodfellow M."/>
        </authorList>
    </citation>
    <scope>NUCLEOTIDE SEQUENCE [LARGE SCALE GENOMIC DNA]</scope>
    <source>
        <strain evidence="2 3">4G53</strain>
    </source>
</reference>
<gene>
    <name evidence="2" type="ORF">U2F25_15310</name>
</gene>
<dbReference type="SUPFAM" id="SSF53067">
    <property type="entry name" value="Actin-like ATPase domain"/>
    <property type="match status" value="1"/>
</dbReference>
<organism evidence="2 3">
    <name type="scientific">Micromonospora sicca</name>
    <dbReference type="NCBI Taxonomy" id="2202420"/>
    <lineage>
        <taxon>Bacteria</taxon>
        <taxon>Bacillati</taxon>
        <taxon>Actinomycetota</taxon>
        <taxon>Actinomycetes</taxon>
        <taxon>Micromonosporales</taxon>
        <taxon>Micromonosporaceae</taxon>
        <taxon>Micromonospora</taxon>
    </lineage>
</organism>
<accession>A0ABU5JE10</accession>
<keyword evidence="3" id="KW-1185">Reference proteome</keyword>
<evidence type="ECO:0000256" key="1">
    <source>
        <dbReference type="SAM" id="MobiDB-lite"/>
    </source>
</evidence>
<feature type="compositionally biased region" description="Basic residues" evidence="1">
    <location>
        <begin position="1"/>
        <end position="16"/>
    </location>
</feature>
<protein>
    <submittedName>
        <fullName evidence="2">Ethanolamine ammonia-lyase reactivating factor EutA</fullName>
    </submittedName>
</protein>
<dbReference type="EMBL" id="JAXOTQ010000017">
    <property type="protein sequence ID" value="MDZ5490817.1"/>
    <property type="molecule type" value="Genomic_DNA"/>
</dbReference>
<proteinExistence type="predicted"/>
<sequence length="510" mass="53701">MSEHHHQGHHHDHGHHHHDDHGHSHAWETEPVPEDAEEMDGIERLTLHSAGLDVGSATSHLTISRLVLKRLGVELSNQFVVAERTELYRSQVTLTPYRDDSLIDAAALQGFFDAAYREAGFTPVEIDTGVMIVTGEAANRPNAEELATTFAARSGAFICVAAGPHYEALLAAHGSGAVALSATGQRVLNVDIGGGTTKLSVVSAGEVLHTGAFSVGARLVAFDGSCRLTRVEPPGRWMLDLLGSSADVGDVIDEPVLDALTGLMADLVLQVIDRQPRDELLHRLWVTGELPAETFDDIGTIVFSGGVSEHIYGRETGDFGDLGLRLGTELRKRLAASGLGAQVIEPAQGIRATVLGAGQHSVQASGVTSFLDDGVLPVAGLKVVAATAGESAGLAEALAATARRFEIDGHAPEVAYALAVTADPDYRLLRGIAEELVKVADPARPLYVVLDADVAHALGRILRVEVGWAGPLVAVDGVAVGELDYLDIGHPLGAVGAVPVTVKSLTFLTR</sequence>
<dbReference type="Pfam" id="PF06277">
    <property type="entry name" value="EutA"/>
    <property type="match status" value="1"/>
</dbReference>
<dbReference type="RefSeq" id="WP_322440883.1">
    <property type="nucleotide sequence ID" value="NZ_JAXOTQ010000017.1"/>
</dbReference>
<name>A0ABU5JE10_9ACTN</name>
<dbReference type="Proteomes" id="UP001290101">
    <property type="component" value="Unassembled WGS sequence"/>
</dbReference>
<dbReference type="InterPro" id="IPR043129">
    <property type="entry name" value="ATPase_NBD"/>
</dbReference>
<feature type="compositionally biased region" description="Basic and acidic residues" evidence="1">
    <location>
        <begin position="17"/>
        <end position="28"/>
    </location>
</feature>
<dbReference type="InterPro" id="IPR009377">
    <property type="entry name" value="EutA"/>
</dbReference>
<comment type="caution">
    <text evidence="2">The sequence shown here is derived from an EMBL/GenBank/DDBJ whole genome shotgun (WGS) entry which is preliminary data.</text>
</comment>
<evidence type="ECO:0000313" key="3">
    <source>
        <dbReference type="Proteomes" id="UP001290101"/>
    </source>
</evidence>
<dbReference type="PIRSF" id="PIRSF012293">
    <property type="entry name" value="EutA"/>
    <property type="match status" value="1"/>
</dbReference>
<feature type="region of interest" description="Disordered" evidence="1">
    <location>
        <begin position="1"/>
        <end position="38"/>
    </location>
</feature>
<evidence type="ECO:0000313" key="2">
    <source>
        <dbReference type="EMBL" id="MDZ5490817.1"/>
    </source>
</evidence>